<comment type="caution">
    <text evidence="1">The sequence shown here is derived from an EMBL/GenBank/DDBJ whole genome shotgun (WGS) entry which is preliminary data.</text>
</comment>
<dbReference type="AlphaFoldDB" id="A0A7J6T0N7"/>
<feature type="non-terminal residue" evidence="1">
    <location>
        <position position="1"/>
    </location>
</feature>
<accession>A0A7J6T0N7</accession>
<sequence>ISRLVADYSDLGTEEELMEIVRKVDARAEMALIYKARRRRGEPAGVRACEMLGVYSDADNYDCHIRRYKMIREQFGPEQEVHDKGKDVRVKANVGYLLPPIAATSLLSSDVGGGLEQGGDDFRSADAVHLWQGRD</sequence>
<proteinExistence type="predicted"/>
<organism evidence="1 2">
    <name type="scientific">Perkinsus olseni</name>
    <name type="common">Perkinsus atlanticus</name>
    <dbReference type="NCBI Taxonomy" id="32597"/>
    <lineage>
        <taxon>Eukaryota</taxon>
        <taxon>Sar</taxon>
        <taxon>Alveolata</taxon>
        <taxon>Perkinsozoa</taxon>
        <taxon>Perkinsea</taxon>
        <taxon>Perkinsida</taxon>
        <taxon>Perkinsidae</taxon>
        <taxon>Perkinsus</taxon>
    </lineage>
</organism>
<dbReference type="Proteomes" id="UP000553632">
    <property type="component" value="Unassembled WGS sequence"/>
</dbReference>
<keyword evidence="2" id="KW-1185">Reference proteome</keyword>
<name>A0A7J6T0N7_PEROL</name>
<protein>
    <submittedName>
        <fullName evidence="1">Uncharacterized protein</fullName>
    </submittedName>
</protein>
<evidence type="ECO:0000313" key="2">
    <source>
        <dbReference type="Proteomes" id="UP000553632"/>
    </source>
</evidence>
<dbReference type="EMBL" id="JABANO010014343">
    <property type="protein sequence ID" value="KAF4738728.1"/>
    <property type="molecule type" value="Genomic_DNA"/>
</dbReference>
<evidence type="ECO:0000313" key="1">
    <source>
        <dbReference type="EMBL" id="KAF4738728.1"/>
    </source>
</evidence>
<gene>
    <name evidence="1" type="ORF">FOZ63_019584</name>
</gene>
<reference evidence="1 2" key="1">
    <citation type="submission" date="2020-04" db="EMBL/GenBank/DDBJ databases">
        <title>Perkinsus olseni comparative genomics.</title>
        <authorList>
            <person name="Bogema D.R."/>
        </authorList>
    </citation>
    <scope>NUCLEOTIDE SEQUENCE [LARGE SCALE GENOMIC DNA]</scope>
    <source>
        <strain evidence="1 2">ATCC PRA-207</strain>
    </source>
</reference>